<dbReference type="EMBL" id="JAMQON010000001">
    <property type="protein sequence ID" value="MDS0258539.1"/>
    <property type="molecule type" value="Genomic_DNA"/>
</dbReference>
<dbReference type="Proteomes" id="UP001259659">
    <property type="component" value="Unassembled WGS sequence"/>
</dbReference>
<evidence type="ECO:0000313" key="2">
    <source>
        <dbReference type="Proteomes" id="UP001259659"/>
    </source>
</evidence>
<proteinExistence type="predicted"/>
<keyword evidence="2" id="KW-1185">Reference proteome</keyword>
<sequence>MPTLSVDEREERIAADDGDREDTVLQVINNGRQSCYHDPDADCAHLAQATETRERTRGWCHDHGFAPCKRCVLGTAVSGGQESLGTKLLNGDVGVDHDFAWDQDGGEA</sequence>
<protein>
    <submittedName>
        <fullName evidence="1">Uncharacterized protein</fullName>
    </submittedName>
</protein>
<accession>A0ABU2F8G2</accession>
<name>A0ABU2F8G2_9EURY</name>
<dbReference type="RefSeq" id="WP_310918103.1">
    <property type="nucleotide sequence ID" value="NZ_JAMQON010000001.1"/>
</dbReference>
<evidence type="ECO:0000313" key="1">
    <source>
        <dbReference type="EMBL" id="MDS0258539.1"/>
    </source>
</evidence>
<organism evidence="1 2">
    <name type="scientific">Haloarcula saliterrae</name>
    <dbReference type="NCBI Taxonomy" id="2950534"/>
    <lineage>
        <taxon>Archaea</taxon>
        <taxon>Methanobacteriati</taxon>
        <taxon>Methanobacteriota</taxon>
        <taxon>Stenosarchaea group</taxon>
        <taxon>Halobacteria</taxon>
        <taxon>Halobacteriales</taxon>
        <taxon>Haloarculaceae</taxon>
        <taxon>Haloarcula</taxon>
    </lineage>
</organism>
<reference evidence="1 2" key="1">
    <citation type="submission" date="2022-06" db="EMBL/GenBank/DDBJ databases">
        <title>Haloarcula sp. a new haloarchaeum isolate from saline soil.</title>
        <authorList>
            <person name="Strakova D."/>
            <person name="Galisteo C."/>
            <person name="Sanchez-Porro C."/>
            <person name="Ventosa A."/>
        </authorList>
    </citation>
    <scope>NUCLEOTIDE SEQUENCE [LARGE SCALE GENOMIC DNA]</scope>
    <source>
        <strain evidence="1 2">S1CR25-12</strain>
    </source>
</reference>
<comment type="caution">
    <text evidence="1">The sequence shown here is derived from an EMBL/GenBank/DDBJ whole genome shotgun (WGS) entry which is preliminary data.</text>
</comment>
<gene>
    <name evidence="1" type="ORF">NDI56_03825</name>
</gene>